<dbReference type="PRINTS" id="PR00502">
    <property type="entry name" value="NUDIXFAMILY"/>
</dbReference>
<dbReference type="Gene3D" id="3.90.79.10">
    <property type="entry name" value="Nucleoside Triphosphate Pyrophosphohydrolase"/>
    <property type="match status" value="1"/>
</dbReference>
<dbReference type="InterPro" id="IPR020476">
    <property type="entry name" value="Nudix_hydrolase"/>
</dbReference>
<dbReference type="RefSeq" id="XP_047764205.1">
    <property type="nucleotide sequence ID" value="XM_047909393.1"/>
</dbReference>
<evidence type="ECO:0000256" key="4">
    <source>
        <dbReference type="RuleBase" id="RU003476"/>
    </source>
</evidence>
<dbReference type="PANTHER" id="PTHR43046:SF12">
    <property type="entry name" value="GDP-MANNOSE MANNOSYL HYDROLASE"/>
    <property type="match status" value="1"/>
</dbReference>
<dbReference type="GeneID" id="71990123"/>
<dbReference type="OrthoDB" id="276276at2759"/>
<evidence type="ECO:0000259" key="5">
    <source>
        <dbReference type="PROSITE" id="PS51462"/>
    </source>
</evidence>
<dbReference type="PANTHER" id="PTHR43046">
    <property type="entry name" value="GDP-MANNOSE MANNOSYL HYDROLASE"/>
    <property type="match status" value="1"/>
</dbReference>
<name>A0A9Q8URI4_PASFU</name>
<dbReference type="InterPro" id="IPR000086">
    <property type="entry name" value="NUDIX_hydrolase_dom"/>
</dbReference>
<dbReference type="PROSITE" id="PS00893">
    <property type="entry name" value="NUDIX_BOX"/>
    <property type="match status" value="1"/>
</dbReference>
<dbReference type="InterPro" id="IPR020084">
    <property type="entry name" value="NUDIX_hydrolase_CS"/>
</dbReference>
<dbReference type="InterPro" id="IPR015797">
    <property type="entry name" value="NUDIX_hydrolase-like_dom_sf"/>
</dbReference>
<dbReference type="CDD" id="cd02883">
    <property type="entry name" value="NUDIX_Hydrolase"/>
    <property type="match status" value="1"/>
</dbReference>
<dbReference type="KEGG" id="ffu:CLAFUR5_10245"/>
<sequence>MAEANTVLEARLSTKLEQLPPGYRYVVGGAIFRQHEGRIRRSRPELLLLRRAPSETLPGNWEIPGGKMEAGETIREALCREVFEETGLEVKSVVQRLLDVHWFHKDSGDRWVQMGFLVTVESTEEVRLDPEEHDDWMWSSKDGAERLPHLSGQAQLWEAAFRAQAGLEVVSPRHDDTAGPLIYVVRAVDHH</sequence>
<keyword evidence="7" id="KW-1185">Reference proteome</keyword>
<evidence type="ECO:0000256" key="1">
    <source>
        <dbReference type="ARBA" id="ARBA00001946"/>
    </source>
</evidence>
<keyword evidence="2 4" id="KW-0378">Hydrolase</keyword>
<gene>
    <name evidence="6" type="ORF">CLAFUR5_10245</name>
</gene>
<accession>A0A9Q8URI4</accession>
<keyword evidence="3" id="KW-0460">Magnesium</keyword>
<reference evidence="6" key="2">
    <citation type="journal article" date="2022" name="Microb. Genom.">
        <title>A chromosome-scale genome assembly of the tomato pathogen Cladosporium fulvum reveals a compartmentalized genome architecture and the presence of a dispensable chromosome.</title>
        <authorList>
            <person name="Zaccaron A.Z."/>
            <person name="Chen L.H."/>
            <person name="Samaras A."/>
            <person name="Stergiopoulos I."/>
        </authorList>
    </citation>
    <scope>NUCLEOTIDE SEQUENCE</scope>
    <source>
        <strain evidence="6">Race5_Kim</strain>
    </source>
</reference>
<evidence type="ECO:0000313" key="6">
    <source>
        <dbReference type="EMBL" id="UJO19839.1"/>
    </source>
</evidence>
<organism evidence="6 7">
    <name type="scientific">Passalora fulva</name>
    <name type="common">Tomato leaf mold</name>
    <name type="synonym">Cladosporium fulvum</name>
    <dbReference type="NCBI Taxonomy" id="5499"/>
    <lineage>
        <taxon>Eukaryota</taxon>
        <taxon>Fungi</taxon>
        <taxon>Dikarya</taxon>
        <taxon>Ascomycota</taxon>
        <taxon>Pezizomycotina</taxon>
        <taxon>Dothideomycetes</taxon>
        <taxon>Dothideomycetidae</taxon>
        <taxon>Mycosphaerellales</taxon>
        <taxon>Mycosphaerellaceae</taxon>
        <taxon>Fulvia</taxon>
    </lineage>
</organism>
<dbReference type="PROSITE" id="PS51462">
    <property type="entry name" value="NUDIX"/>
    <property type="match status" value="1"/>
</dbReference>
<feature type="domain" description="Nudix hydrolase" evidence="5">
    <location>
        <begin position="22"/>
        <end position="160"/>
    </location>
</feature>
<evidence type="ECO:0000313" key="7">
    <source>
        <dbReference type="Proteomes" id="UP000756132"/>
    </source>
</evidence>
<comment type="similarity">
    <text evidence="4">Belongs to the Nudix hydrolase family.</text>
</comment>
<evidence type="ECO:0000256" key="3">
    <source>
        <dbReference type="ARBA" id="ARBA00022842"/>
    </source>
</evidence>
<dbReference type="Proteomes" id="UP000756132">
    <property type="component" value="Chromosome 7"/>
</dbReference>
<dbReference type="SUPFAM" id="SSF55811">
    <property type="entry name" value="Nudix"/>
    <property type="match status" value="1"/>
</dbReference>
<reference evidence="6" key="1">
    <citation type="submission" date="2021-12" db="EMBL/GenBank/DDBJ databases">
        <authorList>
            <person name="Zaccaron A."/>
            <person name="Stergiopoulos I."/>
        </authorList>
    </citation>
    <scope>NUCLEOTIDE SEQUENCE</scope>
    <source>
        <strain evidence="6">Race5_Kim</strain>
    </source>
</reference>
<dbReference type="EMBL" id="CP090169">
    <property type="protein sequence ID" value="UJO19839.1"/>
    <property type="molecule type" value="Genomic_DNA"/>
</dbReference>
<comment type="cofactor">
    <cofactor evidence="1">
        <name>Mg(2+)</name>
        <dbReference type="ChEBI" id="CHEBI:18420"/>
    </cofactor>
</comment>
<dbReference type="AlphaFoldDB" id="A0A9Q8URI4"/>
<protein>
    <recommendedName>
        <fullName evidence="5">Nudix hydrolase domain-containing protein</fullName>
    </recommendedName>
</protein>
<dbReference type="Pfam" id="PF00293">
    <property type="entry name" value="NUDIX"/>
    <property type="match status" value="1"/>
</dbReference>
<proteinExistence type="inferred from homology"/>
<evidence type="ECO:0000256" key="2">
    <source>
        <dbReference type="ARBA" id="ARBA00022801"/>
    </source>
</evidence>
<dbReference type="GO" id="GO:0016787">
    <property type="term" value="F:hydrolase activity"/>
    <property type="evidence" value="ECO:0007669"/>
    <property type="project" value="UniProtKB-KW"/>
</dbReference>